<feature type="binding site" evidence="3">
    <location>
        <begin position="83"/>
        <end position="86"/>
    </location>
    <ligand>
        <name>substrate</name>
    </ligand>
</feature>
<dbReference type="GO" id="GO:0009052">
    <property type="term" value="P:pentose-phosphate shunt, non-oxidative branch"/>
    <property type="evidence" value="ECO:0007669"/>
    <property type="project" value="UniProtKB-UniRule"/>
</dbReference>
<proteinExistence type="inferred from homology"/>
<reference evidence="4 5" key="1">
    <citation type="submission" date="2020-01" db="EMBL/GenBank/DDBJ databases">
        <title>Genome sequencing of strain KACC 21507.</title>
        <authorList>
            <person name="Heo J."/>
            <person name="Kim S.-J."/>
            <person name="Kim J.-S."/>
            <person name="Hong S.-B."/>
            <person name="Kwon S.-W."/>
        </authorList>
    </citation>
    <scope>NUCLEOTIDE SEQUENCE [LARGE SCALE GENOMIC DNA]</scope>
    <source>
        <strain evidence="4 5">KACC 21507</strain>
    </source>
</reference>
<dbReference type="GO" id="GO:0004751">
    <property type="term" value="F:ribose-5-phosphate isomerase activity"/>
    <property type="evidence" value="ECO:0007669"/>
    <property type="project" value="UniProtKB-UniRule"/>
</dbReference>
<evidence type="ECO:0000313" key="5">
    <source>
        <dbReference type="Proteomes" id="UP000463975"/>
    </source>
</evidence>
<feature type="binding site" evidence="3">
    <location>
        <begin position="97"/>
        <end position="100"/>
    </location>
    <ligand>
        <name>substrate</name>
    </ligand>
</feature>
<organism evidence="4 5">
    <name type="scientific">Aristophania vespae</name>
    <dbReference type="NCBI Taxonomy" id="2697033"/>
    <lineage>
        <taxon>Bacteria</taxon>
        <taxon>Pseudomonadati</taxon>
        <taxon>Pseudomonadota</taxon>
        <taxon>Alphaproteobacteria</taxon>
        <taxon>Acetobacterales</taxon>
        <taxon>Acetobacteraceae</taxon>
        <taxon>Aristophania</taxon>
    </lineage>
</organism>
<dbReference type="InterPro" id="IPR020672">
    <property type="entry name" value="Ribose5P_isomerase_typA_subgr"/>
</dbReference>
<dbReference type="HAMAP" id="MF_00170">
    <property type="entry name" value="Rib_5P_isom_A"/>
    <property type="match status" value="1"/>
</dbReference>
<dbReference type="InterPro" id="IPR050262">
    <property type="entry name" value="Ribose-5P_isomerase"/>
</dbReference>
<feature type="active site" description="Proton acceptor" evidence="3">
    <location>
        <position position="106"/>
    </location>
</feature>
<dbReference type="KEGG" id="bomb:GT348_02305"/>
<dbReference type="InterPro" id="IPR037171">
    <property type="entry name" value="NagB/RpiA_transferase-like"/>
</dbReference>
<comment type="similarity">
    <text evidence="3">Belongs to the ribose 5-phosphate isomerase family.</text>
</comment>
<dbReference type="EC" id="5.3.1.6" evidence="3"/>
<feature type="binding site" evidence="3">
    <location>
        <position position="124"/>
    </location>
    <ligand>
        <name>substrate</name>
    </ligand>
</feature>
<dbReference type="Gene3D" id="3.30.70.260">
    <property type="match status" value="1"/>
</dbReference>
<dbReference type="NCBIfam" id="TIGR00021">
    <property type="entry name" value="rpiA"/>
    <property type="match status" value="1"/>
</dbReference>
<dbReference type="Gene3D" id="3.40.50.1360">
    <property type="match status" value="1"/>
</dbReference>
<protein>
    <recommendedName>
        <fullName evidence="3">Ribose-5-phosphate isomerase A</fullName>
        <ecNumber evidence="3">5.3.1.6</ecNumber>
    </recommendedName>
    <alternativeName>
        <fullName evidence="3">Phosphoriboisomerase A</fullName>
        <shortName evidence="3">PRI</shortName>
    </alternativeName>
</protein>
<sequence>MTVAECKAAAGKRAASFVESGMIVGLGTGSTAAYFVQSLGERVAQGLKIIGVPTSEATRALASSLSIPLGSLDDYPQLDIVIDGADEVERGTLNLIKGLGGALLREKLVAQAAKRFVVIVDATKPVECLGERVPVPVEVVPFGSKSTVLRLRDAGAFDITPRLTSSGDHFITDNGNFIFDCNFGLIRDVKTLSSCLDAIVGVVEHGIFAHMTSDVIIATEKEIVQWSE</sequence>
<dbReference type="InterPro" id="IPR004788">
    <property type="entry name" value="Ribose5P_isomerase_type_A"/>
</dbReference>
<comment type="subunit">
    <text evidence="3">Homodimer.</text>
</comment>
<dbReference type="PANTHER" id="PTHR43748:SF3">
    <property type="entry name" value="RIBOSE-5-PHOSPHATE ISOMERASE 3, CHLOROPLASTIC-RELATED"/>
    <property type="match status" value="1"/>
</dbReference>
<accession>A0A6P1NHY1</accession>
<evidence type="ECO:0000256" key="3">
    <source>
        <dbReference type="HAMAP-Rule" id="MF_00170"/>
    </source>
</evidence>
<dbReference type="SUPFAM" id="SSF100950">
    <property type="entry name" value="NagB/RpiA/CoA transferase-like"/>
    <property type="match status" value="1"/>
</dbReference>
<dbReference type="SUPFAM" id="SSF75445">
    <property type="entry name" value="D-ribose-5-phosphate isomerase (RpiA), lid domain"/>
    <property type="match status" value="1"/>
</dbReference>
<dbReference type="PANTHER" id="PTHR43748">
    <property type="entry name" value="RIBOSE-5-PHOSPHATE ISOMERASE 3, CHLOROPLASTIC-RELATED"/>
    <property type="match status" value="1"/>
</dbReference>
<evidence type="ECO:0000313" key="4">
    <source>
        <dbReference type="EMBL" id="QHI95262.1"/>
    </source>
</evidence>
<feature type="binding site" evidence="3">
    <location>
        <begin position="28"/>
        <end position="31"/>
    </location>
    <ligand>
        <name>substrate</name>
    </ligand>
</feature>
<dbReference type="FunFam" id="3.40.50.1360:FF:000001">
    <property type="entry name" value="Ribose-5-phosphate isomerase A"/>
    <property type="match status" value="1"/>
</dbReference>
<dbReference type="Proteomes" id="UP000463975">
    <property type="component" value="Chromosome"/>
</dbReference>
<dbReference type="NCBIfam" id="NF001924">
    <property type="entry name" value="PRK00702.1"/>
    <property type="match status" value="1"/>
</dbReference>
<comment type="function">
    <text evidence="3">Catalyzes the reversible conversion of ribose-5-phosphate to ribulose 5-phosphate.</text>
</comment>
<comment type="catalytic activity">
    <reaction evidence="1 3">
        <text>aldehydo-D-ribose 5-phosphate = D-ribulose 5-phosphate</text>
        <dbReference type="Rhea" id="RHEA:14657"/>
        <dbReference type="ChEBI" id="CHEBI:58121"/>
        <dbReference type="ChEBI" id="CHEBI:58273"/>
        <dbReference type="EC" id="5.3.1.6"/>
    </reaction>
</comment>
<keyword evidence="2 3" id="KW-0413">Isomerase</keyword>
<dbReference type="AlphaFoldDB" id="A0A6P1NHY1"/>
<dbReference type="CDD" id="cd01398">
    <property type="entry name" value="RPI_A"/>
    <property type="match status" value="1"/>
</dbReference>
<comment type="pathway">
    <text evidence="3">Carbohydrate degradation; pentose phosphate pathway; D-ribose 5-phosphate from D-ribulose 5-phosphate (non-oxidative stage): step 1/1.</text>
</comment>
<dbReference type="Pfam" id="PF06026">
    <property type="entry name" value="Rib_5-P_isom_A"/>
    <property type="match status" value="1"/>
</dbReference>
<dbReference type="UniPathway" id="UPA00115">
    <property type="reaction ID" value="UER00412"/>
</dbReference>
<dbReference type="EMBL" id="CP047652">
    <property type="protein sequence ID" value="QHI95262.1"/>
    <property type="molecule type" value="Genomic_DNA"/>
</dbReference>
<name>A0A6P1NHY1_9PROT</name>
<dbReference type="RefSeq" id="WP_160618340.1">
    <property type="nucleotide sequence ID" value="NZ_CP047652.1"/>
</dbReference>
<evidence type="ECO:0000256" key="2">
    <source>
        <dbReference type="ARBA" id="ARBA00023235"/>
    </source>
</evidence>
<gene>
    <name evidence="3 4" type="primary">rpiA</name>
    <name evidence="4" type="ORF">GT348_02305</name>
</gene>
<evidence type="ECO:0000256" key="1">
    <source>
        <dbReference type="ARBA" id="ARBA00001713"/>
    </source>
</evidence>
<keyword evidence="5" id="KW-1185">Reference proteome</keyword>